<dbReference type="InterPro" id="IPR001206">
    <property type="entry name" value="Diacylglycerol_kinase_cat_dom"/>
</dbReference>
<dbReference type="PROSITE" id="PS50146">
    <property type="entry name" value="DAGK"/>
    <property type="match status" value="1"/>
</dbReference>
<keyword evidence="4" id="KW-0067">ATP-binding</keyword>
<dbReference type="GO" id="GO:0016301">
    <property type="term" value="F:kinase activity"/>
    <property type="evidence" value="ECO:0007669"/>
    <property type="project" value="InterPro"/>
</dbReference>
<evidence type="ECO:0000256" key="1">
    <source>
        <dbReference type="ARBA" id="ARBA00001946"/>
    </source>
</evidence>
<dbReference type="InterPro" id="IPR016064">
    <property type="entry name" value="NAD/diacylglycerol_kinase_sf"/>
</dbReference>
<dbReference type="InterPro" id="IPR050187">
    <property type="entry name" value="Lipid_Phosphate_FormReg"/>
</dbReference>
<keyword evidence="7" id="KW-1185">Reference proteome</keyword>
<dbReference type="PANTHER" id="PTHR12358">
    <property type="entry name" value="SPHINGOSINE KINASE"/>
    <property type="match status" value="1"/>
</dbReference>
<dbReference type="eggNOG" id="COG1597">
    <property type="taxonomic scope" value="Bacteria"/>
</dbReference>
<dbReference type="GO" id="GO:0005524">
    <property type="term" value="F:ATP binding"/>
    <property type="evidence" value="ECO:0007669"/>
    <property type="project" value="UniProtKB-KW"/>
</dbReference>
<dbReference type="AlphaFoldDB" id="A0A023CXY9"/>
<proteinExistence type="inferred from homology"/>
<dbReference type="Proteomes" id="UP000050961">
    <property type="component" value="Unassembled WGS sequence"/>
</dbReference>
<feature type="domain" description="DAGKc" evidence="5">
    <location>
        <begin position="11"/>
        <end position="142"/>
    </location>
</feature>
<comment type="cofactor">
    <cofactor evidence="1">
        <name>Mg(2+)</name>
        <dbReference type="ChEBI" id="CHEBI:18420"/>
    </cofactor>
</comment>
<sequence>MNLDNGNGGKAMCQKYIIFFNPRAGDGKAQKIADDIQKRLKIRGQDVAQLVAGGRTEAIQMLIGELPQAKAVICIGGDGSLNAVLTAFVRAKKSVPVGLIPNGTVNNFAQKWGIPLDQNKAFAKIMENNLHSVGIGKCAGQAVVSSLAFGSLASISNDVRQSEKKKYGLAVYGFNAVKNLRKNHSYKTEFYNDVFSMPAKVWFCLITTTDFVGGRRYLGTRSDGLHVTMLNNMKFSKLLNYGYFALTGNLRKSTTLTSFDVKKLIIKTTDGKLTGTRIDGDPGPDLPVKIEWLPNFVSFFM</sequence>
<evidence type="ECO:0000313" key="7">
    <source>
        <dbReference type="Proteomes" id="UP000050961"/>
    </source>
</evidence>
<evidence type="ECO:0000256" key="2">
    <source>
        <dbReference type="ARBA" id="ARBA00005983"/>
    </source>
</evidence>
<comment type="similarity">
    <text evidence="2">Belongs to the diacylglycerol/lipid kinase family.</text>
</comment>
<name>A0A023CXY9_9LACO</name>
<dbReference type="SUPFAM" id="SSF111331">
    <property type="entry name" value="NAD kinase/diacylglycerol kinase-like"/>
    <property type="match status" value="1"/>
</dbReference>
<gene>
    <name evidence="6" type="ORF">FD15_GL000897</name>
</gene>
<reference evidence="6 7" key="1">
    <citation type="journal article" date="2015" name="Genome Announc.">
        <title>Expanding the biotechnology potential of lactobacilli through comparative genomics of 213 strains and associated genera.</title>
        <authorList>
            <person name="Sun Z."/>
            <person name="Harris H.M."/>
            <person name="McCann A."/>
            <person name="Guo C."/>
            <person name="Argimon S."/>
            <person name="Zhang W."/>
            <person name="Yang X."/>
            <person name="Jeffery I.B."/>
            <person name="Cooney J.C."/>
            <person name="Kagawa T.F."/>
            <person name="Liu W."/>
            <person name="Song Y."/>
            <person name="Salvetti E."/>
            <person name="Wrobel A."/>
            <person name="Rasinkangas P."/>
            <person name="Parkhill J."/>
            <person name="Rea M.C."/>
            <person name="O'Sullivan O."/>
            <person name="Ritari J."/>
            <person name="Douillard F.P."/>
            <person name="Paul Ross R."/>
            <person name="Yang R."/>
            <person name="Briner A.E."/>
            <person name="Felis G.E."/>
            <person name="de Vos W.M."/>
            <person name="Barrangou R."/>
            <person name="Klaenhammer T.R."/>
            <person name="Caufield P.W."/>
            <person name="Cui Y."/>
            <person name="Zhang H."/>
            <person name="O'Toole P.W."/>
        </authorList>
    </citation>
    <scope>NUCLEOTIDE SEQUENCE [LARGE SCALE GENOMIC DNA]</scope>
    <source>
        <strain evidence="6 7">DSM 21376</strain>
    </source>
</reference>
<evidence type="ECO:0000256" key="4">
    <source>
        <dbReference type="ARBA" id="ARBA00022840"/>
    </source>
</evidence>
<dbReference type="PANTHER" id="PTHR12358:SF54">
    <property type="entry name" value="SPHINGOSINE KINASE RELATED PROTEIN"/>
    <property type="match status" value="1"/>
</dbReference>
<dbReference type="EMBL" id="AYZF01000002">
    <property type="protein sequence ID" value="KRN07608.1"/>
    <property type="molecule type" value="Genomic_DNA"/>
</dbReference>
<accession>A0A023CXY9</accession>
<dbReference type="InterPro" id="IPR017438">
    <property type="entry name" value="ATP-NAD_kinase_N"/>
</dbReference>
<protein>
    <recommendedName>
        <fullName evidence="5">DAGKc domain-containing protein</fullName>
    </recommendedName>
</protein>
<dbReference type="PATRIC" id="fig|1423806.3.peg.911"/>
<dbReference type="STRING" id="1423806.FD15_GL000897"/>
<evidence type="ECO:0000256" key="3">
    <source>
        <dbReference type="ARBA" id="ARBA00022741"/>
    </source>
</evidence>
<dbReference type="Gene3D" id="2.60.200.40">
    <property type="match status" value="1"/>
</dbReference>
<dbReference type="SMART" id="SM00046">
    <property type="entry name" value="DAGKc"/>
    <property type="match status" value="1"/>
</dbReference>
<dbReference type="Gene3D" id="3.40.50.10330">
    <property type="entry name" value="Probable inorganic polyphosphate/atp-NAD kinase, domain 1"/>
    <property type="match status" value="1"/>
</dbReference>
<evidence type="ECO:0000259" key="5">
    <source>
        <dbReference type="PROSITE" id="PS50146"/>
    </source>
</evidence>
<keyword evidence="3" id="KW-0547">Nucleotide-binding</keyword>
<evidence type="ECO:0000313" key="6">
    <source>
        <dbReference type="EMBL" id="KRN07608.1"/>
    </source>
</evidence>
<comment type="caution">
    <text evidence="6">The sequence shown here is derived from an EMBL/GenBank/DDBJ whole genome shotgun (WGS) entry which is preliminary data.</text>
</comment>
<dbReference type="Pfam" id="PF00781">
    <property type="entry name" value="DAGK_cat"/>
    <property type="match status" value="1"/>
</dbReference>
<organism evidence="6 7">
    <name type="scientific">Liquorilactobacillus sucicola DSM 21376 = JCM 15457</name>
    <dbReference type="NCBI Taxonomy" id="1423806"/>
    <lineage>
        <taxon>Bacteria</taxon>
        <taxon>Bacillati</taxon>
        <taxon>Bacillota</taxon>
        <taxon>Bacilli</taxon>
        <taxon>Lactobacillales</taxon>
        <taxon>Lactobacillaceae</taxon>
        <taxon>Liquorilactobacillus</taxon>
    </lineage>
</organism>